<dbReference type="InterPro" id="IPR002656">
    <property type="entry name" value="Acyl_transf_3_dom"/>
</dbReference>
<proteinExistence type="predicted"/>
<dbReference type="PANTHER" id="PTHR23028:SF53">
    <property type="entry name" value="ACYL_TRANSF_3 DOMAIN-CONTAINING PROTEIN"/>
    <property type="match status" value="1"/>
</dbReference>
<feature type="transmembrane region" description="Helical" evidence="1">
    <location>
        <begin position="219"/>
        <end position="235"/>
    </location>
</feature>
<reference evidence="4" key="1">
    <citation type="journal article" date="2019" name="Int. J. Syst. Evol. Microbiol.">
        <title>The Global Catalogue of Microorganisms (GCM) 10K type strain sequencing project: providing services to taxonomists for standard genome sequencing and annotation.</title>
        <authorList>
            <consortium name="The Broad Institute Genomics Platform"/>
            <consortium name="The Broad Institute Genome Sequencing Center for Infectious Disease"/>
            <person name="Wu L."/>
            <person name="Ma J."/>
        </authorList>
    </citation>
    <scope>NUCLEOTIDE SEQUENCE [LARGE SCALE GENOMIC DNA]</scope>
    <source>
        <strain evidence="4">JCM 13595</strain>
    </source>
</reference>
<gene>
    <name evidence="3" type="ORF">GCM10009720_25500</name>
</gene>
<sequence>MIYHLWPDRLSGGFVGVDVFFVISGFLITGHLYRELSNTGTIELKKFWARRAMRLLPLAFTVLAVSVVALLFFVPQTVWEMNVRQMLGALLYVENWVLAADSVDYMAENNEPSMVQHYWSLSIEEQFYILLPILLLGVYLLIKRIRRNHSGPGVDIHKVFIATLGTLLVGSFVFSVVFTDHSAAQAYFITPTRFWEFAAGGLLAMLPAATRLPHRTQNLLGWAGVACIVVAAFAFSSDTPFPGYTALLPVVGALLFMRYGAQHETTGVYWWASRQPALRIGDYLPMALAVDHCRKLPIGLVWMACQAWRHRCDDCALGCFSAVDRRSTPPCPKVQASGPSLHRHGHQHGNAYRAHICCAAHPDAGYRSGRCDF</sequence>
<dbReference type="InterPro" id="IPR050879">
    <property type="entry name" value="Acyltransferase_3"/>
</dbReference>
<dbReference type="EMBL" id="BAAAMN010000049">
    <property type="protein sequence ID" value="GAA2043504.1"/>
    <property type="molecule type" value="Genomic_DNA"/>
</dbReference>
<keyword evidence="4" id="KW-1185">Reference proteome</keyword>
<name>A0ABP5GBH5_9MICC</name>
<comment type="caution">
    <text evidence="3">The sequence shown here is derived from an EMBL/GenBank/DDBJ whole genome shotgun (WGS) entry which is preliminary data.</text>
</comment>
<keyword evidence="1" id="KW-0472">Membrane</keyword>
<dbReference type="PANTHER" id="PTHR23028">
    <property type="entry name" value="ACETYLTRANSFERASE"/>
    <property type="match status" value="1"/>
</dbReference>
<feature type="transmembrane region" description="Helical" evidence="1">
    <location>
        <begin position="154"/>
        <end position="174"/>
    </location>
</feature>
<evidence type="ECO:0000256" key="1">
    <source>
        <dbReference type="SAM" id="Phobius"/>
    </source>
</evidence>
<evidence type="ECO:0000313" key="4">
    <source>
        <dbReference type="Proteomes" id="UP001501461"/>
    </source>
</evidence>
<dbReference type="Proteomes" id="UP001501461">
    <property type="component" value="Unassembled WGS sequence"/>
</dbReference>
<organism evidence="3 4">
    <name type="scientific">Yaniella flava</name>
    <dbReference type="NCBI Taxonomy" id="287930"/>
    <lineage>
        <taxon>Bacteria</taxon>
        <taxon>Bacillati</taxon>
        <taxon>Actinomycetota</taxon>
        <taxon>Actinomycetes</taxon>
        <taxon>Micrococcales</taxon>
        <taxon>Micrococcaceae</taxon>
        <taxon>Yaniella</taxon>
    </lineage>
</organism>
<evidence type="ECO:0000313" key="3">
    <source>
        <dbReference type="EMBL" id="GAA2043504.1"/>
    </source>
</evidence>
<feature type="transmembrane region" description="Helical" evidence="1">
    <location>
        <begin position="55"/>
        <end position="74"/>
    </location>
</feature>
<feature type="transmembrane region" description="Helical" evidence="1">
    <location>
        <begin position="241"/>
        <end position="261"/>
    </location>
</feature>
<dbReference type="Pfam" id="PF01757">
    <property type="entry name" value="Acyl_transf_3"/>
    <property type="match status" value="1"/>
</dbReference>
<evidence type="ECO:0000259" key="2">
    <source>
        <dbReference type="Pfam" id="PF01757"/>
    </source>
</evidence>
<feature type="transmembrane region" description="Helical" evidence="1">
    <location>
        <begin position="126"/>
        <end position="142"/>
    </location>
</feature>
<feature type="transmembrane region" description="Helical" evidence="1">
    <location>
        <begin position="194"/>
        <end position="212"/>
    </location>
</feature>
<feature type="transmembrane region" description="Helical" evidence="1">
    <location>
        <begin position="12"/>
        <end position="34"/>
    </location>
</feature>
<keyword evidence="1" id="KW-0812">Transmembrane</keyword>
<protein>
    <recommendedName>
        <fullName evidence="2">Acyltransferase 3 domain-containing protein</fullName>
    </recommendedName>
</protein>
<feature type="domain" description="Acyltransferase 3" evidence="2">
    <location>
        <begin position="11"/>
        <end position="264"/>
    </location>
</feature>
<keyword evidence="1" id="KW-1133">Transmembrane helix</keyword>
<accession>A0ABP5GBH5</accession>